<proteinExistence type="predicted"/>
<reference evidence="2 3" key="1">
    <citation type="submission" date="2024-03" db="EMBL/GenBank/DDBJ databases">
        <title>Human intestinal bacterial collection.</title>
        <authorList>
            <person name="Pauvert C."/>
            <person name="Hitch T.C.A."/>
            <person name="Clavel T."/>
        </authorList>
    </citation>
    <scope>NUCLEOTIDE SEQUENCE [LARGE SCALE GENOMIC DNA]</scope>
    <source>
        <strain evidence="2 3">CLA-AA-H255</strain>
    </source>
</reference>
<feature type="region of interest" description="Disordered" evidence="1">
    <location>
        <begin position="265"/>
        <end position="284"/>
    </location>
</feature>
<feature type="region of interest" description="Disordered" evidence="1">
    <location>
        <begin position="196"/>
        <end position="246"/>
    </location>
</feature>
<feature type="region of interest" description="Disordered" evidence="1">
    <location>
        <begin position="25"/>
        <end position="44"/>
    </location>
</feature>
<dbReference type="InterPro" id="IPR046097">
    <property type="entry name" value="DUF6033"/>
</dbReference>
<evidence type="ECO:0000256" key="1">
    <source>
        <dbReference type="SAM" id="MobiDB-lite"/>
    </source>
</evidence>
<dbReference type="RefSeq" id="WP_022502990.1">
    <property type="nucleotide sequence ID" value="NZ_DAWCMB010000070.1"/>
</dbReference>
<feature type="compositionally biased region" description="Basic and acidic residues" evidence="1">
    <location>
        <begin position="196"/>
        <end position="231"/>
    </location>
</feature>
<gene>
    <name evidence="2" type="ORF">WMO14_08090</name>
</gene>
<evidence type="ECO:0000313" key="3">
    <source>
        <dbReference type="Proteomes" id="UP001442364"/>
    </source>
</evidence>
<organism evidence="2 3">
    <name type="scientific">[Lactobacillus] rogosae</name>
    <dbReference type="NCBI Taxonomy" id="706562"/>
    <lineage>
        <taxon>Bacteria</taxon>
        <taxon>Bacillati</taxon>
        <taxon>Bacillota</taxon>
        <taxon>Clostridia</taxon>
        <taxon>Lachnospirales</taxon>
        <taxon>Lachnospiraceae</taxon>
        <taxon>Lachnospira</taxon>
    </lineage>
</organism>
<feature type="compositionally biased region" description="Polar residues" evidence="1">
    <location>
        <begin position="32"/>
        <end position="44"/>
    </location>
</feature>
<dbReference type="Pfam" id="PF19498">
    <property type="entry name" value="DUF6033"/>
    <property type="match status" value="1"/>
</dbReference>
<protein>
    <submittedName>
        <fullName evidence="2">DUF6033 family protein</fullName>
    </submittedName>
</protein>
<evidence type="ECO:0000313" key="2">
    <source>
        <dbReference type="EMBL" id="MEQ2379839.1"/>
    </source>
</evidence>
<name>A0ABV1BWE2_9FIRM</name>
<feature type="compositionally biased region" description="Basic and acidic residues" evidence="1">
    <location>
        <begin position="265"/>
        <end position="276"/>
    </location>
</feature>
<sequence length="284" mass="31324">MSNTIYNGSYPSIAENYVYSSTGTSKVKTKSDAGSNTAKTSDTASIKDTSTVNNTKADGKVAVNGQTIGNPRLSEKASKYYDQLKKKYSNMNFILVSEDQKEYAKAQASNYANANNMVVLIDEDKIERMAEDENYRKQYEGIIANAASGLSQLGQSIAATGANVKGYGMQVNDGGTASFFAVLKKSGAAQKERIAKKAEQKKEAKKAEAKKAKKKEEQERLENKKDSRIDDNSGIEEDEDTVTITASSMEELLQKIQEYTQKYMNDDVKTDDEKKVGQQFDYSV</sequence>
<dbReference type="Proteomes" id="UP001442364">
    <property type="component" value="Unassembled WGS sequence"/>
</dbReference>
<comment type="caution">
    <text evidence="2">The sequence shown here is derived from an EMBL/GenBank/DDBJ whole genome shotgun (WGS) entry which is preliminary data.</text>
</comment>
<keyword evidence="3" id="KW-1185">Reference proteome</keyword>
<accession>A0ABV1BWE2</accession>
<dbReference type="EMBL" id="JBBMER010000005">
    <property type="protein sequence ID" value="MEQ2379839.1"/>
    <property type="molecule type" value="Genomic_DNA"/>
</dbReference>